<reference evidence="2 3" key="1">
    <citation type="journal article" date="2012" name="J. Bacteriol.">
        <title>Draft Genome Sequence of Salimicrobium sp. Strain MJ3, Isolated from Myulchi-Jeot, Korean Fermented Seafood.</title>
        <authorList>
            <person name="Lee S.H."/>
            <person name="Jung J.Y."/>
            <person name="Jeon C.O."/>
        </authorList>
    </citation>
    <scope>NUCLEOTIDE SEQUENCE [LARGE SCALE GENOMIC DNA]</scope>
    <source>
        <strain evidence="2 3">MJ3</strain>
    </source>
</reference>
<evidence type="ECO:0000313" key="4">
    <source>
        <dbReference type="Proteomes" id="UP000092654"/>
    </source>
</evidence>
<proteinExistence type="predicted"/>
<dbReference type="EMBL" id="AMPQ01000045">
    <property type="protein sequence ID" value="EKE30482.1"/>
    <property type="molecule type" value="Genomic_DNA"/>
</dbReference>
<dbReference type="OrthoDB" id="2885591at2"/>
<reference evidence="1" key="3">
    <citation type="submission" date="2016-11" db="EMBL/GenBank/DDBJ databases">
        <title>Salimicrobium jeotgali MJ3, isolated from Myulchi jeot, a traditional Korean fermented seafood.</title>
        <authorList>
            <person name="Kim K.H."/>
            <person name="Jeon C.O."/>
            <person name="Jin H.M."/>
        </authorList>
    </citation>
    <scope>NUCLEOTIDE SEQUENCE</scope>
    <source>
        <strain evidence="1">MJ3</strain>
    </source>
</reference>
<dbReference type="EMBL" id="CP011361">
    <property type="protein sequence ID" value="AKG05529.1"/>
    <property type="molecule type" value="Genomic_DNA"/>
</dbReference>
<dbReference type="STRING" id="1230341.AAV35_012720"/>
<evidence type="ECO:0000313" key="3">
    <source>
        <dbReference type="Proteomes" id="UP000011746"/>
    </source>
</evidence>
<name>K2G7U1_9BACI</name>
<dbReference type="AlphaFoldDB" id="K2G7U1"/>
<protein>
    <submittedName>
        <fullName evidence="2">Uncharacterized protein</fullName>
    </submittedName>
</protein>
<dbReference type="InterPro" id="IPR054438">
    <property type="entry name" value="Struct_cement_gp24/gp6"/>
</dbReference>
<dbReference type="Proteomes" id="UP000011746">
    <property type="component" value="Unassembled WGS sequence"/>
</dbReference>
<evidence type="ECO:0000313" key="1">
    <source>
        <dbReference type="EMBL" id="AKG05529.1"/>
    </source>
</evidence>
<dbReference type="eggNOG" id="ENOG5033CVC">
    <property type="taxonomic scope" value="Bacteria"/>
</dbReference>
<sequence length="152" mass="16085">MPITNYGKYLPEATGKGKLANFQDYSANTKAAAEVIPYGVAVQLGTDPETAVPFAGGSFEGVALAQEVHDWVNQADDQKYKTQTPVAVVTKGVIWVEVIEDVVASDKPVVDNTTGNFRPDSTATTEVTALPSARFRSSAAAGDLAQLEINLP</sequence>
<gene>
    <name evidence="1" type="ORF">AAV35_012720</name>
    <name evidence="2" type="ORF">MJ3_13614</name>
</gene>
<dbReference type="RefSeq" id="WP_008592664.1">
    <property type="nucleotide sequence ID" value="NZ_AMPQ01000045.1"/>
</dbReference>
<evidence type="ECO:0000313" key="2">
    <source>
        <dbReference type="EMBL" id="EKE30482.1"/>
    </source>
</evidence>
<reference evidence="4" key="2">
    <citation type="submission" date="2015-06" db="EMBL/GenBank/DDBJ databases">
        <title>Salimicrobium jeotgali MJ3, isolated from Myulchi jeot, a traditional Korean fermented seafood.</title>
        <authorList>
            <person name="Kim K.H."/>
            <person name="Jeon C.O."/>
            <person name="Jin H.M."/>
        </authorList>
    </citation>
    <scope>NUCLEOTIDE SEQUENCE [LARGE SCALE GENOMIC DNA]</scope>
    <source>
        <strain evidence="4">MJ3</strain>
    </source>
</reference>
<dbReference type="PATRIC" id="fig|1230341.3.peg.2737"/>
<keyword evidence="3" id="KW-1185">Reference proteome</keyword>
<organism evidence="2 3">
    <name type="scientific">Salimicrobium jeotgali</name>
    <dbReference type="NCBI Taxonomy" id="1230341"/>
    <lineage>
        <taxon>Bacteria</taxon>
        <taxon>Bacillati</taxon>
        <taxon>Bacillota</taxon>
        <taxon>Bacilli</taxon>
        <taxon>Bacillales</taxon>
        <taxon>Bacillaceae</taxon>
        <taxon>Salimicrobium</taxon>
    </lineage>
</organism>
<dbReference type="KEGG" id="sje:AAV35_012720"/>
<dbReference type="Pfam" id="PF22758">
    <property type="entry name" value="Phage_cement"/>
    <property type="match status" value="1"/>
</dbReference>
<dbReference type="Proteomes" id="UP000092654">
    <property type="component" value="Chromosome"/>
</dbReference>
<accession>K2G7U1</accession>